<keyword evidence="1" id="KW-0812">Transmembrane</keyword>
<accession>A0A1T5LNJ1</accession>
<dbReference type="OrthoDB" id="2618657at2"/>
<keyword evidence="1" id="KW-0472">Membrane</keyword>
<gene>
    <name evidence="2" type="ORF">SAMN05660236_3602</name>
</gene>
<evidence type="ECO:0000256" key="1">
    <source>
        <dbReference type="SAM" id="Phobius"/>
    </source>
</evidence>
<name>A0A1T5LNJ1_9BACT</name>
<evidence type="ECO:0000313" key="3">
    <source>
        <dbReference type="Proteomes" id="UP000190961"/>
    </source>
</evidence>
<evidence type="ECO:0000313" key="2">
    <source>
        <dbReference type="EMBL" id="SKC77536.1"/>
    </source>
</evidence>
<protein>
    <submittedName>
        <fullName evidence="2">Uncharacterized protein</fullName>
    </submittedName>
</protein>
<sequence>MKILFFAVLAVIFVVTVILLYRNYYVKRKFRKLTALKYKLIEPLVLKLASKQDIAEDEVLSLVKNPSLRHAVLRVLELHKRMDLFPALYFTAEKAGESFLVNWLEFPTELGSAPDEIEFLANVTIDDEGETVDYYVYKFKTNPPHWAAQHGWMTGVTGPYLKDNSPYEIPLRVFSRFNTVDSTTPEAEVAWVHENIHQHDD</sequence>
<feature type="transmembrane region" description="Helical" evidence="1">
    <location>
        <begin position="6"/>
        <end position="24"/>
    </location>
</feature>
<dbReference type="RefSeq" id="WP_079688112.1">
    <property type="nucleotide sequence ID" value="NZ_FUZU01000002.1"/>
</dbReference>
<reference evidence="2 3" key="1">
    <citation type="submission" date="2017-02" db="EMBL/GenBank/DDBJ databases">
        <authorList>
            <person name="Peterson S.W."/>
        </authorList>
    </citation>
    <scope>NUCLEOTIDE SEQUENCE [LARGE SCALE GENOMIC DNA]</scope>
    <source>
        <strain evidence="2 3">DSM 25262</strain>
    </source>
</reference>
<keyword evidence="1" id="KW-1133">Transmembrane helix</keyword>
<proteinExistence type="predicted"/>
<organism evidence="2 3">
    <name type="scientific">Ohtaekwangia koreensis</name>
    <dbReference type="NCBI Taxonomy" id="688867"/>
    <lineage>
        <taxon>Bacteria</taxon>
        <taxon>Pseudomonadati</taxon>
        <taxon>Bacteroidota</taxon>
        <taxon>Cytophagia</taxon>
        <taxon>Cytophagales</taxon>
        <taxon>Fulvivirgaceae</taxon>
        <taxon>Ohtaekwangia</taxon>
    </lineage>
</organism>
<dbReference type="EMBL" id="FUZU01000002">
    <property type="protein sequence ID" value="SKC77536.1"/>
    <property type="molecule type" value="Genomic_DNA"/>
</dbReference>
<dbReference type="Proteomes" id="UP000190961">
    <property type="component" value="Unassembled WGS sequence"/>
</dbReference>
<dbReference type="AlphaFoldDB" id="A0A1T5LNJ1"/>
<keyword evidence="3" id="KW-1185">Reference proteome</keyword>